<dbReference type="InterPro" id="IPR036028">
    <property type="entry name" value="SH3-like_dom_sf"/>
</dbReference>
<dbReference type="PANTHER" id="PTHR13357:SF1">
    <property type="entry name" value="NCK-INTERACTING PROTEIN WITH SH3 DOMAIN"/>
    <property type="match status" value="1"/>
</dbReference>
<dbReference type="InterPro" id="IPR035514">
    <property type="entry name" value="SPIN90_SH3"/>
</dbReference>
<dbReference type="Gene3D" id="2.30.30.40">
    <property type="entry name" value="SH3 Domains"/>
    <property type="match status" value="1"/>
</dbReference>
<proteinExistence type="predicted"/>
<dbReference type="GO" id="GO:0006897">
    <property type="term" value="P:endocytosis"/>
    <property type="evidence" value="ECO:0007669"/>
    <property type="project" value="TreeGrafter"/>
</dbReference>
<keyword evidence="1 2" id="KW-0728">SH3 domain</keyword>
<feature type="domain" description="SH3" evidence="3">
    <location>
        <begin position="1"/>
        <end position="57"/>
    </location>
</feature>
<dbReference type="PANTHER" id="PTHR13357">
    <property type="entry name" value="SH3 ADAPTER PROTEIN SPIN90 NCK INTERACTING PROTEIN WITH SH3 DOMAIN"/>
    <property type="match status" value="1"/>
</dbReference>
<evidence type="ECO:0000313" key="5">
    <source>
        <dbReference type="Proteomes" id="UP000471633"/>
    </source>
</evidence>
<dbReference type="GeneID" id="24595715"/>
<evidence type="ECO:0000256" key="1">
    <source>
        <dbReference type="ARBA" id="ARBA00022443"/>
    </source>
</evidence>
<dbReference type="RefSeq" id="XP_051067443.1">
    <property type="nucleotide sequence ID" value="XM_051214291.1"/>
</dbReference>
<dbReference type="PROSITE" id="PS50002">
    <property type="entry name" value="SH3"/>
    <property type="match status" value="1"/>
</dbReference>
<dbReference type="EMBL" id="AMPZ03000004">
    <property type="protein sequence ID" value="KAH9584647.1"/>
    <property type="molecule type" value="Genomic_DNA"/>
</dbReference>
<dbReference type="CTD" id="24595715"/>
<dbReference type="InterPro" id="IPR030125">
    <property type="entry name" value="SPIN90/Ldb17"/>
</dbReference>
<dbReference type="SMART" id="SM00326">
    <property type="entry name" value="SH3"/>
    <property type="match status" value="1"/>
</dbReference>
<comment type="caution">
    <text evidence="4">The sequence shown here is derived from an EMBL/GenBank/DDBJ whole genome shotgun (WGS) entry which is preliminary data.</text>
</comment>
<dbReference type="CDD" id="cd11849">
    <property type="entry name" value="SH3_SPIN90"/>
    <property type="match status" value="1"/>
</dbReference>
<keyword evidence="5" id="KW-1185">Reference proteome</keyword>
<reference evidence="4" key="4">
    <citation type="journal article" date="2022" name="PLoS Pathog.">
        <title>Chromosome-level genome of Schistosoma haematobium underpins genome-wide explorations of molecular variation.</title>
        <authorList>
            <person name="Stroehlein A.J."/>
            <person name="Korhonen P.K."/>
            <person name="Lee V.V."/>
            <person name="Ralph S.A."/>
            <person name="Mentink-Kane M."/>
            <person name="You H."/>
            <person name="McManus D.P."/>
            <person name="Tchuente L.T."/>
            <person name="Stothard J.R."/>
            <person name="Kaur P."/>
            <person name="Dudchenko O."/>
            <person name="Aiden E.L."/>
            <person name="Yang B."/>
            <person name="Yang H."/>
            <person name="Emery A.M."/>
            <person name="Webster B.L."/>
            <person name="Brindley P.J."/>
            <person name="Rollinson D."/>
            <person name="Chang B.C.H."/>
            <person name="Gasser R.B."/>
            <person name="Young N.D."/>
        </authorList>
    </citation>
    <scope>NUCLEOTIDE SEQUENCE</scope>
</reference>
<dbReference type="Pfam" id="PF09431">
    <property type="entry name" value="SPIN90_LRD"/>
    <property type="match status" value="1"/>
</dbReference>
<reference evidence="4" key="3">
    <citation type="submission" date="2021-06" db="EMBL/GenBank/DDBJ databases">
        <title>Chromosome-level genome assembly for S. haematobium.</title>
        <authorList>
            <person name="Stroehlein A.J."/>
        </authorList>
    </citation>
    <scope>NUCLEOTIDE SEQUENCE</scope>
</reference>
<dbReference type="AlphaFoldDB" id="A0A922LHG4"/>
<dbReference type="Proteomes" id="UP000471633">
    <property type="component" value="Unassembled WGS sequence"/>
</dbReference>
<organism evidence="4 5">
    <name type="scientific">Schistosoma haematobium</name>
    <name type="common">Blood fluke</name>
    <dbReference type="NCBI Taxonomy" id="6185"/>
    <lineage>
        <taxon>Eukaryota</taxon>
        <taxon>Metazoa</taxon>
        <taxon>Spiralia</taxon>
        <taxon>Lophotrochozoa</taxon>
        <taxon>Platyhelminthes</taxon>
        <taxon>Trematoda</taxon>
        <taxon>Digenea</taxon>
        <taxon>Strigeidida</taxon>
        <taxon>Schistosomatoidea</taxon>
        <taxon>Schistosomatidae</taxon>
        <taxon>Schistosoma</taxon>
    </lineage>
</organism>
<dbReference type="InterPro" id="IPR001452">
    <property type="entry name" value="SH3_domain"/>
</dbReference>
<dbReference type="InterPro" id="IPR018556">
    <property type="entry name" value="SPIN90/Ldb17_LRD"/>
</dbReference>
<reference evidence="4" key="1">
    <citation type="journal article" date="2012" name="Nat. Genet.">
        <title>Whole-genome sequence of Schistosoma haematobium.</title>
        <authorList>
            <person name="Young N.D."/>
            <person name="Jex A.R."/>
            <person name="Li B."/>
            <person name="Liu S."/>
            <person name="Yang L."/>
            <person name="Xiong Z."/>
            <person name="Li Y."/>
            <person name="Cantacessi C."/>
            <person name="Hall R.S."/>
            <person name="Xu X."/>
            <person name="Chen F."/>
            <person name="Wu X."/>
            <person name="Zerlotini A."/>
            <person name="Oliveira G."/>
            <person name="Hofmann A."/>
            <person name="Zhang G."/>
            <person name="Fang X."/>
            <person name="Kang Y."/>
            <person name="Campbell B.E."/>
            <person name="Loukas A."/>
            <person name="Ranganathan S."/>
            <person name="Rollinson D."/>
            <person name="Rinaldi G."/>
            <person name="Brindley P.J."/>
            <person name="Yang H."/>
            <person name="Wang J."/>
            <person name="Wang J."/>
            <person name="Gasser R.B."/>
        </authorList>
    </citation>
    <scope>NUCLEOTIDE SEQUENCE</scope>
</reference>
<evidence type="ECO:0000259" key="3">
    <source>
        <dbReference type="PROSITE" id="PS50002"/>
    </source>
</evidence>
<evidence type="ECO:0000313" key="4">
    <source>
        <dbReference type="EMBL" id="KAH9584647.1"/>
    </source>
</evidence>
<gene>
    <name evidence="4" type="ORF">MS3_00006173</name>
</gene>
<name>A0A922LHG4_SCHHA</name>
<reference evidence="4" key="2">
    <citation type="journal article" date="2019" name="Gigascience">
        <title>High-quality Schistosoma haematobium genome achieved by single-molecule and long-range sequencing.</title>
        <authorList>
            <person name="Stroehlein A.J."/>
            <person name="Korhonen P.K."/>
            <person name="Chong T.M."/>
            <person name="Lim Y.L."/>
            <person name="Chan K.G."/>
            <person name="Webster B."/>
            <person name="Rollinson D."/>
            <person name="Brindley P.J."/>
            <person name="Gasser R.B."/>
            <person name="Young N.D."/>
        </authorList>
    </citation>
    <scope>NUCLEOTIDE SEQUENCE</scope>
</reference>
<accession>A0A922LHG4</accession>
<evidence type="ECO:0000256" key="2">
    <source>
        <dbReference type="PROSITE-ProRule" id="PRU00192"/>
    </source>
</evidence>
<dbReference type="GO" id="GO:0071933">
    <property type="term" value="F:Arp2/3 complex binding"/>
    <property type="evidence" value="ECO:0007669"/>
    <property type="project" value="TreeGrafter"/>
</dbReference>
<dbReference type="SUPFAM" id="SSF50044">
    <property type="entry name" value="SH3-domain"/>
    <property type="match status" value="1"/>
</dbReference>
<protein>
    <recommendedName>
        <fullName evidence="3">SH3 domain-containing protein</fullName>
    </recommendedName>
</protein>
<sequence length="680" mass="76556">MLQAIYPYEGPFPGTLKFSRDEIFLDIREENEYWRLVSKTDGTLGCVPTNFVKRYEAKDEDFVQQLAKKALANLTANSSEELQGKEDLVKRLLQISKRKPDESTALCGELSGLKISAPEKPVTMTGTVGLIPGKPSPAKQSIGLPKNFESCLVDTIRLGTNCSYADCRSVYYAIVDLLSTIPELKQNFQGYNSTSYTVETELDYSRSPDWYLLKIKLGYFESRQSNDQECNWGLHEDSHEIVERLNELNTLLEKADPKLVVCYLHSVKFLPVLSLVGLYQRETRNEIRSKLLRSVGILCSLDASCIRICLGSVLPTELIRELRGSSPCEIPHLALQLRFLSILISQSQTLPVDLYTSLDQELFAHLINLCDTSKQQSNLIDLGNHSPSNQILITDGLDPFEQNGGQYYMFSYAVALFLLACNWHFCSVYALNSSETSSPNSTDTKTPLLKALLAKPVSSRLFLEIIIQTFNRHLDPIFMVTFLPNDKNCDSANNLTQWASFARFDATWTTSSEKNLEDFIKKFEANSYLRKNTHNDLEYIQSLWTHNLGQTAELDSKPVLPVNASLNTPNDSVVKFLCDLFSYSDTGALIYQNDLDVIIGVINRRIRDEPNSEHLPHLLLLLNLICINANIANKSSLKINDTMEILAPLSQASLSPRCKTLAIAAHQQIKSVICSPDRKY</sequence>